<accession>A0A0P9H9D9</accession>
<feature type="transmembrane region" description="Helical" evidence="6">
    <location>
        <begin position="189"/>
        <end position="210"/>
    </location>
</feature>
<dbReference type="GO" id="GO:0022857">
    <property type="term" value="F:transmembrane transporter activity"/>
    <property type="evidence" value="ECO:0007669"/>
    <property type="project" value="InterPro"/>
</dbReference>
<organism evidence="7 8">
    <name type="scientific">Kouleothrix aurantiaca</name>
    <dbReference type="NCBI Taxonomy" id="186479"/>
    <lineage>
        <taxon>Bacteria</taxon>
        <taxon>Bacillati</taxon>
        <taxon>Chloroflexota</taxon>
        <taxon>Chloroflexia</taxon>
        <taxon>Chloroflexales</taxon>
        <taxon>Roseiflexineae</taxon>
        <taxon>Roseiflexaceae</taxon>
        <taxon>Kouleothrix</taxon>
    </lineage>
</organism>
<keyword evidence="5 6" id="KW-0472">Membrane</keyword>
<keyword evidence="2" id="KW-1003">Cell membrane</keyword>
<dbReference type="GO" id="GO:0005886">
    <property type="term" value="C:plasma membrane"/>
    <property type="evidence" value="ECO:0007669"/>
    <property type="project" value="UniProtKB-SubCell"/>
</dbReference>
<dbReference type="AlphaFoldDB" id="A0A0P9H9D9"/>
<evidence type="ECO:0000313" key="8">
    <source>
        <dbReference type="Proteomes" id="UP000050509"/>
    </source>
</evidence>
<evidence type="ECO:0000256" key="3">
    <source>
        <dbReference type="ARBA" id="ARBA00022692"/>
    </source>
</evidence>
<proteinExistence type="predicted"/>
<evidence type="ECO:0000256" key="2">
    <source>
        <dbReference type="ARBA" id="ARBA00022475"/>
    </source>
</evidence>
<feature type="transmembrane region" description="Helical" evidence="6">
    <location>
        <begin position="33"/>
        <end position="53"/>
    </location>
</feature>
<sequence>MDPIIILQAGVASGTVLLFATVGEIFAERAGVLNLGVEGMMLMGAMSGFSVALSSGNPWLGVLAAMLVGGLISQLHAVITIHLQADQVVSGLALTFVGTGLSLVLGEGLSKAGGGALLPAFSIPGLSLIPILGPILFTNQSVMVYIGYLLAPAAWYYIYRTRPGMNLRAIGEYPAAADSMGVHIYRLRYLYVFVGGALAGLAGATISLAVSPGWFSELTTSGQGWIAVGLVIFAQWNPLRAMFGAYAFGALRRLILDVQGPTAILGLRNPFFYNPYLGFFLQMLPYAFTIIILVLGSREAVRNRLGAPAALGVPYVRGERGR</sequence>
<dbReference type="EMBL" id="LJCR01001231">
    <property type="protein sequence ID" value="KPV50755.1"/>
    <property type="molecule type" value="Genomic_DNA"/>
</dbReference>
<feature type="transmembrane region" description="Helical" evidence="6">
    <location>
        <begin position="60"/>
        <end position="81"/>
    </location>
</feature>
<evidence type="ECO:0000256" key="5">
    <source>
        <dbReference type="ARBA" id="ARBA00023136"/>
    </source>
</evidence>
<keyword evidence="8" id="KW-1185">Reference proteome</keyword>
<dbReference type="Proteomes" id="UP000050509">
    <property type="component" value="Unassembled WGS sequence"/>
</dbReference>
<evidence type="ECO:0000256" key="4">
    <source>
        <dbReference type="ARBA" id="ARBA00022989"/>
    </source>
</evidence>
<evidence type="ECO:0000256" key="6">
    <source>
        <dbReference type="SAM" id="Phobius"/>
    </source>
</evidence>
<reference evidence="7 8" key="1">
    <citation type="submission" date="2015-09" db="EMBL/GenBank/DDBJ databases">
        <title>Draft genome sequence of Kouleothrix aurantiaca JCM 19913.</title>
        <authorList>
            <person name="Hemp J."/>
        </authorList>
    </citation>
    <scope>NUCLEOTIDE SEQUENCE [LARGE SCALE GENOMIC DNA]</scope>
    <source>
        <strain evidence="7 8">COM-B</strain>
    </source>
</reference>
<name>A0A0P9H9D9_9CHLR</name>
<evidence type="ECO:0000256" key="1">
    <source>
        <dbReference type="ARBA" id="ARBA00004651"/>
    </source>
</evidence>
<comment type="subcellular location">
    <subcellularLocation>
        <location evidence="1">Cell membrane</location>
        <topology evidence="1">Multi-pass membrane protein</topology>
    </subcellularLocation>
</comment>
<dbReference type="PANTHER" id="PTHR43370:SF2">
    <property type="entry name" value="ABC TRANSPORTER PERMEASE PROTEIN"/>
    <property type="match status" value="1"/>
</dbReference>
<protein>
    <submittedName>
        <fullName evidence="7">ABC transporter permease</fullName>
    </submittedName>
</protein>
<comment type="caution">
    <text evidence="7">The sequence shown here is derived from an EMBL/GenBank/DDBJ whole genome shotgun (WGS) entry which is preliminary data.</text>
</comment>
<evidence type="ECO:0000313" key="7">
    <source>
        <dbReference type="EMBL" id="KPV50755.1"/>
    </source>
</evidence>
<keyword evidence="4 6" id="KW-1133">Transmembrane helix</keyword>
<keyword evidence="3 6" id="KW-0812">Transmembrane</keyword>
<dbReference type="PANTHER" id="PTHR43370">
    <property type="entry name" value="SUGAR ABC TRANSPORTER INTEGRAL MEMBRANE PROTEIN-RELATED"/>
    <property type="match status" value="1"/>
</dbReference>
<feature type="transmembrane region" description="Helical" evidence="6">
    <location>
        <begin position="87"/>
        <end position="105"/>
    </location>
</feature>
<dbReference type="InterPro" id="IPR001851">
    <property type="entry name" value="ABC_transp_permease"/>
</dbReference>
<feature type="transmembrane region" description="Helical" evidence="6">
    <location>
        <begin position="142"/>
        <end position="159"/>
    </location>
</feature>
<feature type="transmembrane region" description="Helical" evidence="6">
    <location>
        <begin position="117"/>
        <end position="136"/>
    </location>
</feature>
<dbReference type="Pfam" id="PF02653">
    <property type="entry name" value="BPD_transp_2"/>
    <property type="match status" value="1"/>
</dbReference>
<feature type="transmembrane region" description="Helical" evidence="6">
    <location>
        <begin position="276"/>
        <end position="295"/>
    </location>
</feature>
<gene>
    <name evidence="7" type="ORF">SE17_25085</name>
</gene>
<dbReference type="CDD" id="cd06580">
    <property type="entry name" value="TM_PBP1_transp_TpRbsC_like"/>
    <property type="match status" value="1"/>
</dbReference>